<protein>
    <submittedName>
        <fullName evidence="1">Uncharacterized protein</fullName>
    </submittedName>
</protein>
<dbReference type="EMBL" id="LAZR01047444">
    <property type="protein sequence ID" value="KKK94201.1"/>
    <property type="molecule type" value="Genomic_DNA"/>
</dbReference>
<accession>A0A0F9CBW4</accession>
<reference evidence="1" key="1">
    <citation type="journal article" date="2015" name="Nature">
        <title>Complex archaea that bridge the gap between prokaryotes and eukaryotes.</title>
        <authorList>
            <person name="Spang A."/>
            <person name="Saw J.H."/>
            <person name="Jorgensen S.L."/>
            <person name="Zaremba-Niedzwiedzka K."/>
            <person name="Martijn J."/>
            <person name="Lind A.E."/>
            <person name="van Eijk R."/>
            <person name="Schleper C."/>
            <person name="Guy L."/>
            <person name="Ettema T.J."/>
        </authorList>
    </citation>
    <scope>NUCLEOTIDE SEQUENCE</scope>
</reference>
<sequence length="129" mass="14610">MAKKQAKKLVDSRYLKILSTKKADLKDAIVFICLDEEKYGRLDKSSLRSIAKQIEAIEPDAVYVPVVKKMNIQIMDRAQFTNKNVVVFITHQSTPSTEVRSNLEDQVKQALPNVKSISVIHEGVNIQIK</sequence>
<gene>
    <name evidence="1" type="ORF">LCGC14_2685230</name>
</gene>
<organism evidence="1">
    <name type="scientific">marine sediment metagenome</name>
    <dbReference type="NCBI Taxonomy" id="412755"/>
    <lineage>
        <taxon>unclassified sequences</taxon>
        <taxon>metagenomes</taxon>
        <taxon>ecological metagenomes</taxon>
    </lineage>
</organism>
<dbReference type="AlphaFoldDB" id="A0A0F9CBW4"/>
<proteinExistence type="predicted"/>
<comment type="caution">
    <text evidence="1">The sequence shown here is derived from an EMBL/GenBank/DDBJ whole genome shotgun (WGS) entry which is preliminary data.</text>
</comment>
<name>A0A0F9CBW4_9ZZZZ</name>
<evidence type="ECO:0000313" key="1">
    <source>
        <dbReference type="EMBL" id="KKK94201.1"/>
    </source>
</evidence>